<gene>
    <name evidence="2" type="ORF">BC343_14110</name>
</gene>
<keyword evidence="1" id="KW-0732">Signal</keyword>
<evidence type="ECO:0008006" key="4">
    <source>
        <dbReference type="Google" id="ProtNLM"/>
    </source>
</evidence>
<dbReference type="EMBL" id="MBTF01000036">
    <property type="protein sequence ID" value="OOQ57247.1"/>
    <property type="molecule type" value="Genomic_DNA"/>
</dbReference>
<dbReference type="AlphaFoldDB" id="A0A1S9P8T2"/>
<sequence length="378" mass="42351">MKKLAFLLLFTASLQPAFSQNFLPKFIRKMYFDKDTTKKISFVILPVLSTAPETGVELGGAGLYSFYTDTTASHNTRVSNVFAYATITTKGQSRFSLSTNYWTPQNKFHYIAAISYINFPFDFYGTGNQTLKSNADRLGLKRFKLALNAEKRISKKLYAGLVAGGFDYRFTDEDKTGIFETDASLEGRHGGTSVYMGPTLIFDDRNNNTYTTKGAVITSYFNAMKGIGSNSSYSGGLFNIEYAQFFSLGKSLVLGFDVQEQSLTGSQSPFYLMPALGSDEMMRGYYNGRFRDRNLLAAQTELRYRIGNRIGIVGFVGTGQVWNKNFSFDDFKPNYGGGLRYFFDTEKGLSVRVDYGVGEKRPNEKRMSGFYIGLGEAF</sequence>
<organism evidence="2 3">
    <name type="scientific">Mucilaginibacter pedocola</name>
    <dbReference type="NCBI Taxonomy" id="1792845"/>
    <lineage>
        <taxon>Bacteria</taxon>
        <taxon>Pseudomonadati</taxon>
        <taxon>Bacteroidota</taxon>
        <taxon>Sphingobacteriia</taxon>
        <taxon>Sphingobacteriales</taxon>
        <taxon>Sphingobacteriaceae</taxon>
        <taxon>Mucilaginibacter</taxon>
    </lineage>
</organism>
<accession>A0A1S9P8T2</accession>
<feature type="signal peptide" evidence="1">
    <location>
        <begin position="1"/>
        <end position="19"/>
    </location>
</feature>
<dbReference type="OrthoDB" id="9771071at2"/>
<dbReference type="STRING" id="1792845.BC343_14110"/>
<dbReference type="RefSeq" id="WP_078350537.1">
    <property type="nucleotide sequence ID" value="NZ_MBTF01000036.1"/>
</dbReference>
<comment type="caution">
    <text evidence="2">The sequence shown here is derived from an EMBL/GenBank/DDBJ whole genome shotgun (WGS) entry which is preliminary data.</text>
</comment>
<feature type="chain" id="PRO_5012526660" description="Polymerase" evidence="1">
    <location>
        <begin position="20"/>
        <end position="378"/>
    </location>
</feature>
<dbReference type="Proteomes" id="UP000189739">
    <property type="component" value="Unassembled WGS sequence"/>
</dbReference>
<evidence type="ECO:0000256" key="1">
    <source>
        <dbReference type="SAM" id="SignalP"/>
    </source>
</evidence>
<evidence type="ECO:0000313" key="2">
    <source>
        <dbReference type="EMBL" id="OOQ57247.1"/>
    </source>
</evidence>
<reference evidence="2 3" key="1">
    <citation type="submission" date="2016-07" db="EMBL/GenBank/DDBJ databases">
        <title>Genomic analysis of zinc-resistant bacterium Mucilaginibacter pedocola TBZ30.</title>
        <authorList>
            <person name="Huang J."/>
            <person name="Tang J."/>
        </authorList>
    </citation>
    <scope>NUCLEOTIDE SEQUENCE [LARGE SCALE GENOMIC DNA]</scope>
    <source>
        <strain evidence="2 3">TBZ30</strain>
    </source>
</reference>
<name>A0A1S9P8T2_9SPHI</name>
<keyword evidence="3" id="KW-1185">Reference proteome</keyword>
<evidence type="ECO:0000313" key="3">
    <source>
        <dbReference type="Proteomes" id="UP000189739"/>
    </source>
</evidence>
<dbReference type="Gene3D" id="2.40.160.50">
    <property type="entry name" value="membrane protein fhac: a member of the omp85/tpsb transporter family"/>
    <property type="match status" value="1"/>
</dbReference>
<proteinExistence type="predicted"/>
<protein>
    <recommendedName>
        <fullName evidence="4">Polymerase</fullName>
    </recommendedName>
</protein>